<proteinExistence type="predicted"/>
<dbReference type="Proteomes" id="UP000019063">
    <property type="component" value="Unassembled WGS sequence"/>
</dbReference>
<reference evidence="1 2" key="1">
    <citation type="journal article" date="2014" name="Antonie Van Leeuwenhoek">
        <title>Roseivivax atlanticus sp. nov., isolated from surface seawater of the Atlantic Ocean.</title>
        <authorList>
            <person name="Li G."/>
            <person name="Lai Q."/>
            <person name="Liu X."/>
            <person name="Sun F."/>
            <person name="Shao Z."/>
        </authorList>
    </citation>
    <scope>NUCLEOTIDE SEQUENCE [LARGE SCALE GENOMIC DNA]</scope>
    <source>
        <strain evidence="1 2">22II-s10s</strain>
    </source>
</reference>
<name>W4HM44_9RHOB</name>
<dbReference type="AlphaFoldDB" id="W4HM44"/>
<organism evidence="1 2">
    <name type="scientific">Roseivivax marinus</name>
    <dbReference type="NCBI Taxonomy" id="1379903"/>
    <lineage>
        <taxon>Bacteria</taxon>
        <taxon>Pseudomonadati</taxon>
        <taxon>Pseudomonadota</taxon>
        <taxon>Alphaproteobacteria</taxon>
        <taxon>Rhodobacterales</taxon>
        <taxon>Roseobacteraceae</taxon>
        <taxon>Roseivivax</taxon>
    </lineage>
</organism>
<comment type="caution">
    <text evidence="1">The sequence shown here is derived from an EMBL/GenBank/DDBJ whole genome shotgun (WGS) entry which is preliminary data.</text>
</comment>
<gene>
    <name evidence="1" type="ORF">ATO8_05521</name>
</gene>
<sequence length="144" mass="15690">MEQARSRQPPADKSLRVEAEGALRDHADLVASLRGAAIDSASAPWAAEICRMSCATFDMRLARLATHGVSAPELARAADLHTALRERAFEIAELIRTGRARRALEAMEAGSFAREARSMEALLRKWLVAERSPCHAGPTRTVEA</sequence>
<evidence type="ECO:0000313" key="2">
    <source>
        <dbReference type="Proteomes" id="UP000019063"/>
    </source>
</evidence>
<accession>W4HM44</accession>
<dbReference type="EMBL" id="AQQW01000003">
    <property type="protein sequence ID" value="ETW13463.1"/>
    <property type="molecule type" value="Genomic_DNA"/>
</dbReference>
<protein>
    <submittedName>
        <fullName evidence="1">Uncharacterized protein</fullName>
    </submittedName>
</protein>
<evidence type="ECO:0000313" key="1">
    <source>
        <dbReference type="EMBL" id="ETW13463.1"/>
    </source>
</evidence>
<dbReference type="STRING" id="1379903.ATO8_05521"/>
<dbReference type="RefSeq" id="WP_043842779.1">
    <property type="nucleotide sequence ID" value="NZ_AQQW01000003.1"/>
</dbReference>
<keyword evidence="2" id="KW-1185">Reference proteome</keyword>